<name>A0ABN9TXF8_9DINO</name>
<feature type="non-terminal residue" evidence="1">
    <location>
        <position position="1"/>
    </location>
</feature>
<evidence type="ECO:0000313" key="1">
    <source>
        <dbReference type="EMBL" id="CAK0850996.1"/>
    </source>
</evidence>
<feature type="non-terminal residue" evidence="1">
    <location>
        <position position="289"/>
    </location>
</feature>
<reference evidence="1" key="1">
    <citation type="submission" date="2023-10" db="EMBL/GenBank/DDBJ databases">
        <authorList>
            <person name="Chen Y."/>
            <person name="Shah S."/>
            <person name="Dougan E. K."/>
            <person name="Thang M."/>
            <person name="Chan C."/>
        </authorList>
    </citation>
    <scope>NUCLEOTIDE SEQUENCE [LARGE SCALE GENOMIC DNA]</scope>
</reference>
<protein>
    <submittedName>
        <fullName evidence="1">Uncharacterized protein</fullName>
    </submittedName>
</protein>
<keyword evidence="2" id="KW-1185">Reference proteome</keyword>
<proteinExistence type="predicted"/>
<dbReference type="EMBL" id="CAUYUJ010015196">
    <property type="protein sequence ID" value="CAK0850996.1"/>
    <property type="molecule type" value="Genomic_DNA"/>
</dbReference>
<gene>
    <name evidence="1" type="ORF">PCOR1329_LOCUS43265</name>
</gene>
<organism evidence="1 2">
    <name type="scientific">Prorocentrum cordatum</name>
    <dbReference type="NCBI Taxonomy" id="2364126"/>
    <lineage>
        <taxon>Eukaryota</taxon>
        <taxon>Sar</taxon>
        <taxon>Alveolata</taxon>
        <taxon>Dinophyceae</taxon>
        <taxon>Prorocentrales</taxon>
        <taxon>Prorocentraceae</taxon>
        <taxon>Prorocentrum</taxon>
    </lineage>
</organism>
<accession>A0ABN9TXF8</accession>
<sequence length="289" mass="32092">ELNIHLQALDKAKVVLPQSRQLLACMARESELHERPVDGVISKLAIQFIDEKFIRGRVLSAHMQTTVKSGVDVAEACAAVLAAGPATDANNALAVCRCVLALFRSAPAIQGCANNGVNAVLHTSKQDEEKKKKQDSKGAQDEEEYFGVFNLEESYAEEISEYFKFVVAQETRVPEMENICRNLSATDNDSINDALRKPPTLANSFRAGATDELELKTLETMKARRDKCLQDGEGTDIKDLERFFATIKLDVGTMPQRKNDLLQMRGEIPTLLQNRGRRIRMGKLAQSLQ</sequence>
<dbReference type="Proteomes" id="UP001189429">
    <property type="component" value="Unassembled WGS sequence"/>
</dbReference>
<evidence type="ECO:0000313" key="2">
    <source>
        <dbReference type="Proteomes" id="UP001189429"/>
    </source>
</evidence>
<comment type="caution">
    <text evidence="1">The sequence shown here is derived from an EMBL/GenBank/DDBJ whole genome shotgun (WGS) entry which is preliminary data.</text>
</comment>